<dbReference type="SUPFAM" id="SSF57850">
    <property type="entry name" value="RING/U-box"/>
    <property type="match status" value="1"/>
</dbReference>
<dbReference type="Pfam" id="PF18408">
    <property type="entry name" value="zf_Hakai"/>
    <property type="match status" value="1"/>
</dbReference>
<keyword evidence="18" id="KW-1185">Reference proteome</keyword>
<feature type="region of interest" description="Disordered" evidence="15">
    <location>
        <begin position="431"/>
        <end position="476"/>
    </location>
</feature>
<dbReference type="PANTHER" id="PTHR13480">
    <property type="entry name" value="E3 UBIQUITIN-PROTEIN LIGASE HAKAI-RELATED"/>
    <property type="match status" value="1"/>
</dbReference>
<sequence length="563" mass="63445">LAEMPVAQNEVKSSWADEVEEEGGALPLPTEVYENGFKILTEYKYNEDNKKIKVVRAYKIERRIVSKTIAARKNWTKFGDSADDRPGPNPATTVGGEDIFIQFISSKEEDNKVEEDSLDKLKSMGDKGVVKCRNCNGDHWTSKCPYRDTVLAGAMEENGGKRMRGRARGRGRGRTRGGRASRGRSKKQVKVIESDEEETPQQAEDTSAETVGGEQNEHEPPVTQPSLEQQFDLEADISQLEAPTFTTINRGPPEPMLRLRWDHRVNLIGEKVLNPMIHCCDKCLKPILIYGRMIPCKHVFCLSCAKREDKVCPRCMEKVSRVEQTGLGTVFMCTHGGTRYGNAGCRRTYLSQRDLQAHINHRHISAPPQPVQGMQVDPPQYVHAKPEMESQLTKVSSVQMQNTRLKSVQSHMVQPIMGNDPRVNSLVNQQPTLEQHRQHRQQQQQQQQQQAMMSMQSYAQSTAPPPPPPNNAPMRTNLITVPIQDTTSLATHDLHAQQSHHYYPAPPPPPPPPPPTVNYAPTSIRPSPTGYIQEPQYGPPPSQQQPPPPPQPQWSQHQQQFYR</sequence>
<dbReference type="STRING" id="471704.A0A195DPI7"/>
<feature type="compositionally biased region" description="Pro residues" evidence="15">
    <location>
        <begin position="537"/>
        <end position="552"/>
    </location>
</feature>
<feature type="domain" description="RING-type" evidence="16">
    <location>
        <begin position="280"/>
        <end position="315"/>
    </location>
</feature>
<evidence type="ECO:0000256" key="15">
    <source>
        <dbReference type="SAM" id="MobiDB-lite"/>
    </source>
</evidence>
<evidence type="ECO:0000256" key="4">
    <source>
        <dbReference type="ARBA" id="ARBA00012483"/>
    </source>
</evidence>
<comment type="pathway">
    <text evidence="3">Protein modification; protein ubiquitination.</text>
</comment>
<evidence type="ECO:0000313" key="18">
    <source>
        <dbReference type="Proteomes" id="UP000078492"/>
    </source>
</evidence>
<dbReference type="GO" id="GO:0005634">
    <property type="term" value="C:nucleus"/>
    <property type="evidence" value="ECO:0007669"/>
    <property type="project" value="UniProtKB-SubCell"/>
</dbReference>
<keyword evidence="17" id="KW-0648">Protein biosynthesis</keyword>
<evidence type="ECO:0000256" key="5">
    <source>
        <dbReference type="ARBA" id="ARBA00022473"/>
    </source>
</evidence>
<keyword evidence="7" id="KW-0479">Metal-binding</keyword>
<dbReference type="AlphaFoldDB" id="A0A195DPI7"/>
<name>A0A195DPI7_9HYME</name>
<comment type="similarity">
    <text evidence="12">Belongs to the Hakai family.</text>
</comment>
<dbReference type="Gene3D" id="3.30.40.10">
    <property type="entry name" value="Zinc/RING finger domain, C3HC4 (zinc finger)"/>
    <property type="match status" value="1"/>
</dbReference>
<feature type="compositionally biased region" description="Pro residues" evidence="15">
    <location>
        <begin position="504"/>
        <end position="516"/>
    </location>
</feature>
<protein>
    <recommendedName>
        <fullName evidence="13">E3 ubiquitin-protein ligase Hakai</fullName>
        <ecNumber evidence="4">2.3.2.27</ecNumber>
    </recommendedName>
</protein>
<dbReference type="InterPro" id="IPR017907">
    <property type="entry name" value="Znf_RING_CS"/>
</dbReference>
<keyword evidence="5" id="KW-0217">Developmental protein</keyword>
<feature type="region of interest" description="Disordered" evidence="15">
    <location>
        <begin position="495"/>
        <end position="563"/>
    </location>
</feature>
<evidence type="ECO:0000256" key="3">
    <source>
        <dbReference type="ARBA" id="ARBA00004906"/>
    </source>
</evidence>
<keyword evidence="11" id="KW-0539">Nucleus</keyword>
<comment type="subcellular location">
    <subcellularLocation>
        <location evidence="2">Nucleus</location>
    </subcellularLocation>
</comment>
<feature type="compositionally biased region" description="Low complexity" evidence="15">
    <location>
        <begin position="441"/>
        <end position="450"/>
    </location>
</feature>
<dbReference type="GO" id="GO:0061630">
    <property type="term" value="F:ubiquitin protein ligase activity"/>
    <property type="evidence" value="ECO:0007669"/>
    <property type="project" value="UniProtKB-EC"/>
</dbReference>
<dbReference type="InterPro" id="IPR013083">
    <property type="entry name" value="Znf_RING/FYVE/PHD"/>
</dbReference>
<dbReference type="EC" id="2.3.2.27" evidence="4"/>
<gene>
    <name evidence="17" type="ORF">ALC57_12944</name>
</gene>
<feature type="compositionally biased region" description="Polar residues" evidence="15">
    <location>
        <begin position="200"/>
        <end position="209"/>
    </location>
</feature>
<feature type="region of interest" description="Disordered" evidence="15">
    <location>
        <begin position="155"/>
        <end position="223"/>
    </location>
</feature>
<dbReference type="GO" id="GO:0003743">
    <property type="term" value="F:translation initiation factor activity"/>
    <property type="evidence" value="ECO:0007669"/>
    <property type="project" value="UniProtKB-KW"/>
</dbReference>
<dbReference type="InterPro" id="IPR040383">
    <property type="entry name" value="HAKAI/CBLL2"/>
</dbReference>
<evidence type="ECO:0000256" key="6">
    <source>
        <dbReference type="ARBA" id="ARBA00022679"/>
    </source>
</evidence>
<evidence type="ECO:0000256" key="8">
    <source>
        <dbReference type="ARBA" id="ARBA00022771"/>
    </source>
</evidence>
<evidence type="ECO:0000256" key="1">
    <source>
        <dbReference type="ARBA" id="ARBA00000900"/>
    </source>
</evidence>
<keyword evidence="6" id="KW-0808">Transferase</keyword>
<dbReference type="PANTHER" id="PTHR13480:SF0">
    <property type="entry name" value="E3 UBIQUITIN-PROTEIN LIGASE HAKAI"/>
    <property type="match status" value="1"/>
</dbReference>
<dbReference type="GO" id="GO:0008270">
    <property type="term" value="F:zinc ion binding"/>
    <property type="evidence" value="ECO:0007669"/>
    <property type="project" value="UniProtKB-KW"/>
</dbReference>
<dbReference type="InterPro" id="IPR041042">
    <property type="entry name" value="Znf_Hakai"/>
</dbReference>
<accession>A0A195DPI7</accession>
<reference evidence="17 18" key="1">
    <citation type="submission" date="2015-09" db="EMBL/GenBank/DDBJ databases">
        <title>Trachymyrmex cornetzi WGS genome.</title>
        <authorList>
            <person name="Nygaard S."/>
            <person name="Hu H."/>
            <person name="Boomsma J."/>
            <person name="Zhang G."/>
        </authorList>
    </citation>
    <scope>NUCLEOTIDE SEQUENCE [LARGE SCALE GENOMIC DNA]</scope>
    <source>
        <strain evidence="17">Tcor2-1</strain>
        <tissue evidence="17">Whole body</tissue>
    </source>
</reference>
<dbReference type="Proteomes" id="UP000078492">
    <property type="component" value="Unassembled WGS sequence"/>
</dbReference>
<feature type="compositionally biased region" description="Polar residues" evidence="15">
    <location>
        <begin position="451"/>
        <end position="462"/>
    </location>
</feature>
<evidence type="ECO:0000256" key="12">
    <source>
        <dbReference type="ARBA" id="ARBA00038499"/>
    </source>
</evidence>
<keyword evidence="10" id="KW-0862">Zinc</keyword>
<evidence type="ECO:0000256" key="7">
    <source>
        <dbReference type="ARBA" id="ARBA00022723"/>
    </source>
</evidence>
<dbReference type="GO" id="GO:0016567">
    <property type="term" value="P:protein ubiquitination"/>
    <property type="evidence" value="ECO:0007669"/>
    <property type="project" value="UniProtKB-UniPathway"/>
</dbReference>
<organism evidence="17 18">
    <name type="scientific">Trachymyrmex cornetzi</name>
    <dbReference type="NCBI Taxonomy" id="471704"/>
    <lineage>
        <taxon>Eukaryota</taxon>
        <taxon>Metazoa</taxon>
        <taxon>Ecdysozoa</taxon>
        <taxon>Arthropoda</taxon>
        <taxon>Hexapoda</taxon>
        <taxon>Insecta</taxon>
        <taxon>Pterygota</taxon>
        <taxon>Neoptera</taxon>
        <taxon>Endopterygota</taxon>
        <taxon>Hymenoptera</taxon>
        <taxon>Apocrita</taxon>
        <taxon>Aculeata</taxon>
        <taxon>Formicoidea</taxon>
        <taxon>Formicidae</taxon>
        <taxon>Myrmicinae</taxon>
        <taxon>Trachymyrmex</taxon>
    </lineage>
</organism>
<keyword evidence="9" id="KW-0833">Ubl conjugation pathway</keyword>
<dbReference type="PROSITE" id="PS50089">
    <property type="entry name" value="ZF_RING_2"/>
    <property type="match status" value="1"/>
</dbReference>
<dbReference type="InterPro" id="IPR001841">
    <property type="entry name" value="Znf_RING"/>
</dbReference>
<evidence type="ECO:0000256" key="2">
    <source>
        <dbReference type="ARBA" id="ARBA00004123"/>
    </source>
</evidence>
<dbReference type="InterPro" id="IPR040380">
    <property type="entry name" value="HAKAI-like_RING-HC"/>
</dbReference>
<dbReference type="PROSITE" id="PS00518">
    <property type="entry name" value="ZF_RING_1"/>
    <property type="match status" value="1"/>
</dbReference>
<feature type="non-terminal residue" evidence="17">
    <location>
        <position position="1"/>
    </location>
</feature>
<evidence type="ECO:0000256" key="14">
    <source>
        <dbReference type="PROSITE-ProRule" id="PRU00175"/>
    </source>
</evidence>
<dbReference type="GO" id="GO:0030155">
    <property type="term" value="P:regulation of cell adhesion"/>
    <property type="evidence" value="ECO:0007669"/>
    <property type="project" value="TreeGrafter"/>
</dbReference>
<feature type="region of interest" description="Disordered" evidence="15">
    <location>
        <begin position="1"/>
        <end position="24"/>
    </location>
</feature>
<evidence type="ECO:0000313" key="17">
    <source>
        <dbReference type="EMBL" id="KYN14835.1"/>
    </source>
</evidence>
<evidence type="ECO:0000256" key="13">
    <source>
        <dbReference type="ARBA" id="ARBA00041081"/>
    </source>
</evidence>
<dbReference type="CDD" id="cd16508">
    <property type="entry name" value="RING-HC_HAKAI-like"/>
    <property type="match status" value="1"/>
</dbReference>
<dbReference type="EMBL" id="KQ980653">
    <property type="protein sequence ID" value="KYN14835.1"/>
    <property type="molecule type" value="Genomic_DNA"/>
</dbReference>
<evidence type="ECO:0000259" key="16">
    <source>
        <dbReference type="PROSITE" id="PS50089"/>
    </source>
</evidence>
<evidence type="ECO:0000256" key="10">
    <source>
        <dbReference type="ARBA" id="ARBA00022833"/>
    </source>
</evidence>
<feature type="compositionally biased region" description="Low complexity" evidence="15">
    <location>
        <begin position="553"/>
        <end position="563"/>
    </location>
</feature>
<dbReference type="Gene3D" id="6.10.140.2210">
    <property type="match status" value="1"/>
</dbReference>
<keyword evidence="17" id="KW-0396">Initiation factor</keyword>
<dbReference type="CDD" id="cd12933">
    <property type="entry name" value="eIF3G"/>
    <property type="match status" value="1"/>
</dbReference>
<dbReference type="UniPathway" id="UPA00143"/>
<keyword evidence="8 14" id="KW-0863">Zinc-finger</keyword>
<dbReference type="Pfam" id="PF12353">
    <property type="entry name" value="eIF3g"/>
    <property type="match status" value="1"/>
</dbReference>
<evidence type="ECO:0000256" key="9">
    <source>
        <dbReference type="ARBA" id="ARBA00022786"/>
    </source>
</evidence>
<proteinExistence type="inferred from homology"/>
<evidence type="ECO:0000256" key="11">
    <source>
        <dbReference type="ARBA" id="ARBA00023242"/>
    </source>
</evidence>
<dbReference type="InterPro" id="IPR024675">
    <property type="entry name" value="eIF3g_N"/>
</dbReference>
<dbReference type="FunFam" id="3.30.40.10:FF:000432">
    <property type="entry name" value="E3 ubiquitin-protein ligase Hakai"/>
    <property type="match status" value="1"/>
</dbReference>
<feature type="compositionally biased region" description="Basic residues" evidence="15">
    <location>
        <begin position="161"/>
        <end position="189"/>
    </location>
</feature>
<comment type="catalytic activity">
    <reaction evidence="1">
        <text>S-ubiquitinyl-[E2 ubiquitin-conjugating enzyme]-L-cysteine + [acceptor protein]-L-lysine = [E2 ubiquitin-conjugating enzyme]-L-cysteine + N(6)-ubiquitinyl-[acceptor protein]-L-lysine.</text>
        <dbReference type="EC" id="2.3.2.27"/>
    </reaction>
</comment>